<gene>
    <name evidence="4" type="ORF">BO82DRAFT_359528</name>
</gene>
<evidence type="ECO:0000313" key="4">
    <source>
        <dbReference type="EMBL" id="PYH75998.1"/>
    </source>
</evidence>
<keyword evidence="1" id="KW-0863">Zinc-finger</keyword>
<sequence length="259" mass="29703">MSRSCGYPNLVVMLLCTACLLLIETDVLVLWILLKVERTPSQASFIYTCFTIIVLYWACVWLYLKMSRAPDYLYFLPGSSKENPIVIDDDDGYATLSLSGASDVNVATLESQDDEQRENNDDDEFSMHCTSCKSKHTAQGDHRLGLLECKICYQNAVDIVLDCGHPWCFDCFQETFHQYVYRATNGDFAQAKARLISEDIRPCCPYCRQPTRGFYLSQLGDADEQQEQQNLLYLRCCDKTHKGCFMTKFIVRGTKLRFI</sequence>
<dbReference type="InterPro" id="IPR001841">
    <property type="entry name" value="Znf_RING"/>
</dbReference>
<feature type="transmembrane region" description="Helical" evidence="2">
    <location>
        <begin position="45"/>
        <end position="64"/>
    </location>
</feature>
<dbReference type="GO" id="GO:0008270">
    <property type="term" value="F:zinc ion binding"/>
    <property type="evidence" value="ECO:0007669"/>
    <property type="project" value="UniProtKB-KW"/>
</dbReference>
<dbReference type="Proteomes" id="UP000248340">
    <property type="component" value="Unassembled WGS sequence"/>
</dbReference>
<dbReference type="SUPFAM" id="SSF57850">
    <property type="entry name" value="RING/U-box"/>
    <property type="match status" value="1"/>
</dbReference>
<organism evidence="4 5">
    <name type="scientific">Aspergillus uvarum CBS 121591</name>
    <dbReference type="NCBI Taxonomy" id="1448315"/>
    <lineage>
        <taxon>Eukaryota</taxon>
        <taxon>Fungi</taxon>
        <taxon>Dikarya</taxon>
        <taxon>Ascomycota</taxon>
        <taxon>Pezizomycotina</taxon>
        <taxon>Eurotiomycetes</taxon>
        <taxon>Eurotiomycetidae</taxon>
        <taxon>Eurotiales</taxon>
        <taxon>Aspergillaceae</taxon>
        <taxon>Aspergillus</taxon>
        <taxon>Aspergillus subgen. Circumdati</taxon>
    </lineage>
</organism>
<keyword evidence="1" id="KW-0862">Zinc</keyword>
<reference evidence="4 5" key="1">
    <citation type="submission" date="2016-12" db="EMBL/GenBank/DDBJ databases">
        <title>The genomes of Aspergillus section Nigri reveals drivers in fungal speciation.</title>
        <authorList>
            <consortium name="DOE Joint Genome Institute"/>
            <person name="Vesth T.C."/>
            <person name="Nybo J."/>
            <person name="Theobald S."/>
            <person name="Brandl J."/>
            <person name="Frisvad J.C."/>
            <person name="Nielsen K.F."/>
            <person name="Lyhne E.K."/>
            <person name="Kogle M.E."/>
            <person name="Kuo A."/>
            <person name="Riley R."/>
            <person name="Clum A."/>
            <person name="Nolan M."/>
            <person name="Lipzen A."/>
            <person name="Salamov A."/>
            <person name="Henrissat B."/>
            <person name="Wiebenga A."/>
            <person name="De Vries R.P."/>
            <person name="Grigoriev I.V."/>
            <person name="Mortensen U.H."/>
            <person name="Andersen M.R."/>
            <person name="Baker S.E."/>
        </authorList>
    </citation>
    <scope>NUCLEOTIDE SEQUENCE [LARGE SCALE GENOMIC DNA]</scope>
    <source>
        <strain evidence="4 5">CBS 121591</strain>
    </source>
</reference>
<dbReference type="GeneID" id="37139342"/>
<dbReference type="VEuPathDB" id="FungiDB:BO82DRAFT_359528"/>
<keyword evidence="2" id="KW-0472">Membrane</keyword>
<proteinExistence type="predicted"/>
<dbReference type="EMBL" id="KZ821770">
    <property type="protein sequence ID" value="PYH75998.1"/>
    <property type="molecule type" value="Genomic_DNA"/>
</dbReference>
<feature type="domain" description="RING-type" evidence="3">
    <location>
        <begin position="149"/>
        <end position="208"/>
    </location>
</feature>
<dbReference type="SMART" id="SM00184">
    <property type="entry name" value="RING"/>
    <property type="match status" value="1"/>
</dbReference>
<keyword evidence="2" id="KW-1133">Transmembrane helix</keyword>
<accession>A0A319CKR3</accession>
<dbReference type="OrthoDB" id="4485554at2759"/>
<evidence type="ECO:0000256" key="2">
    <source>
        <dbReference type="SAM" id="Phobius"/>
    </source>
</evidence>
<dbReference type="Gene3D" id="3.30.40.10">
    <property type="entry name" value="Zinc/RING finger domain, C3HC4 (zinc finger)"/>
    <property type="match status" value="1"/>
</dbReference>
<name>A0A319CKR3_9EURO</name>
<dbReference type="PROSITE" id="PS50089">
    <property type="entry name" value="ZF_RING_2"/>
    <property type="match status" value="1"/>
</dbReference>
<evidence type="ECO:0000256" key="1">
    <source>
        <dbReference type="PROSITE-ProRule" id="PRU00175"/>
    </source>
</evidence>
<protein>
    <recommendedName>
        <fullName evidence="3">RING-type domain-containing protein</fullName>
    </recommendedName>
</protein>
<evidence type="ECO:0000313" key="5">
    <source>
        <dbReference type="Proteomes" id="UP000248340"/>
    </source>
</evidence>
<feature type="transmembrane region" description="Helical" evidence="2">
    <location>
        <begin position="12"/>
        <end position="33"/>
    </location>
</feature>
<dbReference type="InterPro" id="IPR013083">
    <property type="entry name" value="Znf_RING/FYVE/PHD"/>
</dbReference>
<evidence type="ECO:0000259" key="3">
    <source>
        <dbReference type="PROSITE" id="PS50089"/>
    </source>
</evidence>
<keyword evidence="2" id="KW-0812">Transmembrane</keyword>
<dbReference type="RefSeq" id="XP_025486198.1">
    <property type="nucleotide sequence ID" value="XM_025636601.1"/>
</dbReference>
<keyword evidence="5" id="KW-1185">Reference proteome</keyword>
<keyword evidence="1" id="KW-0479">Metal-binding</keyword>
<dbReference type="AlphaFoldDB" id="A0A319CKR3"/>